<reference evidence="2" key="1">
    <citation type="submission" date="2020-11" db="EMBL/GenBank/DDBJ databases">
        <title>Nocardioides sp. CBS4Y-1, whole genome shotgun sequence.</title>
        <authorList>
            <person name="Tuo L."/>
        </authorList>
    </citation>
    <scope>NUCLEOTIDE SEQUENCE</scope>
    <source>
        <strain evidence="2">CBS4Y-1</strain>
    </source>
</reference>
<organism evidence="2 3">
    <name type="scientific">Nocardioides acrostichi</name>
    <dbReference type="NCBI Taxonomy" id="2784339"/>
    <lineage>
        <taxon>Bacteria</taxon>
        <taxon>Bacillati</taxon>
        <taxon>Actinomycetota</taxon>
        <taxon>Actinomycetes</taxon>
        <taxon>Propionibacteriales</taxon>
        <taxon>Nocardioidaceae</taxon>
        <taxon>Nocardioides</taxon>
    </lineage>
</organism>
<feature type="transmembrane region" description="Helical" evidence="1">
    <location>
        <begin position="49"/>
        <end position="69"/>
    </location>
</feature>
<evidence type="ECO:0000313" key="2">
    <source>
        <dbReference type="EMBL" id="MBF4161469.1"/>
    </source>
</evidence>
<comment type="caution">
    <text evidence="2">The sequence shown here is derived from an EMBL/GenBank/DDBJ whole genome shotgun (WGS) entry which is preliminary data.</text>
</comment>
<keyword evidence="1" id="KW-1133">Transmembrane helix</keyword>
<protein>
    <submittedName>
        <fullName evidence="2">Uncharacterized protein</fullName>
    </submittedName>
</protein>
<dbReference type="Proteomes" id="UP000656804">
    <property type="component" value="Unassembled WGS sequence"/>
</dbReference>
<keyword evidence="1" id="KW-0812">Transmembrane</keyword>
<keyword evidence="3" id="KW-1185">Reference proteome</keyword>
<evidence type="ECO:0000313" key="3">
    <source>
        <dbReference type="Proteomes" id="UP000656804"/>
    </source>
</evidence>
<name>A0A930YCH3_9ACTN</name>
<accession>A0A930YCH3</accession>
<dbReference type="EMBL" id="JADIVZ010000002">
    <property type="protein sequence ID" value="MBF4161469.1"/>
    <property type="molecule type" value="Genomic_DNA"/>
</dbReference>
<keyword evidence="1" id="KW-0472">Membrane</keyword>
<dbReference type="AlphaFoldDB" id="A0A930YCH3"/>
<proteinExistence type="predicted"/>
<sequence length="132" mass="14099">MSDAPSPDAASAQERQGWTPMMVAATTFAVAEILWVIATLLSARFGEGVFTFMLSVTVGLTWFSVLRLALRRGLGCTELQLTPIASTVLLASWLAARDVVGDVRALLQLAAAVTYVVVLVVRRRPASAPPLD</sequence>
<feature type="transmembrane region" description="Helical" evidence="1">
    <location>
        <begin position="21"/>
        <end position="43"/>
    </location>
</feature>
<gene>
    <name evidence="2" type="ORF">ISG29_07170</name>
</gene>
<evidence type="ECO:0000256" key="1">
    <source>
        <dbReference type="SAM" id="Phobius"/>
    </source>
</evidence>
<dbReference type="RefSeq" id="WP_194502678.1">
    <property type="nucleotide sequence ID" value="NZ_JADIVZ010000002.1"/>
</dbReference>